<keyword evidence="1" id="KW-0472">Membrane</keyword>
<comment type="caution">
    <text evidence="2">The sequence shown here is derived from an EMBL/GenBank/DDBJ whole genome shotgun (WGS) entry which is preliminary data.</text>
</comment>
<feature type="transmembrane region" description="Helical" evidence="1">
    <location>
        <begin position="6"/>
        <end position="27"/>
    </location>
</feature>
<keyword evidence="1" id="KW-0812">Transmembrane</keyword>
<name>A0A430JG68_9BACL</name>
<protein>
    <submittedName>
        <fullName evidence="2">DUF948 domain-containing protein</fullName>
    </submittedName>
</protein>
<dbReference type="RefSeq" id="WP_126140918.1">
    <property type="nucleotide sequence ID" value="NZ_RXHU01000023.1"/>
</dbReference>
<dbReference type="PANTHER" id="PTHR40070:SF1">
    <property type="entry name" value="UPF0478 PROTEIN YTXG"/>
    <property type="match status" value="1"/>
</dbReference>
<dbReference type="Pfam" id="PF06103">
    <property type="entry name" value="DUF948"/>
    <property type="match status" value="1"/>
</dbReference>
<evidence type="ECO:0000313" key="3">
    <source>
        <dbReference type="Proteomes" id="UP000276128"/>
    </source>
</evidence>
<dbReference type="AlphaFoldDB" id="A0A430JG68"/>
<keyword evidence="3" id="KW-1185">Reference proteome</keyword>
<dbReference type="InterPro" id="IPR009293">
    <property type="entry name" value="UPF0478"/>
</dbReference>
<sequence length="150" mass="16511">MSWIEFSVVSVAAAFIVLAVFAVRLLITARSTLQHLGRTADNVQTSVTAATAQAEQLMQQVGKLAQDVDRQLQAIEPAVKATEKAGQAMGDMAAALGYTAKKLRTSIGGAERVVSDHQRRIQDAMEWATTGYELWQRWQSYRNAKNDTKE</sequence>
<dbReference type="EMBL" id="RXHU01000023">
    <property type="protein sequence ID" value="RTE10047.1"/>
    <property type="molecule type" value="Genomic_DNA"/>
</dbReference>
<accession>A0A430JG68</accession>
<dbReference type="Proteomes" id="UP000276128">
    <property type="component" value="Unassembled WGS sequence"/>
</dbReference>
<evidence type="ECO:0000313" key="2">
    <source>
        <dbReference type="EMBL" id="RTE10047.1"/>
    </source>
</evidence>
<reference evidence="2 3" key="1">
    <citation type="submission" date="2018-12" db="EMBL/GenBank/DDBJ databases">
        <title>Bacillus ochoae sp. nov., Paenibacillus whitsoniae sp. nov., Paenibacillus spiritus sp. nov. Isolated from the Mars Exploration Rover during spacecraft assembly.</title>
        <authorList>
            <person name="Seuylemezian A."/>
            <person name="Vaishampayan P."/>
        </authorList>
    </citation>
    <scope>NUCLEOTIDE SEQUENCE [LARGE SCALE GENOMIC DNA]</scope>
    <source>
        <strain evidence="2 3">MER 54</strain>
    </source>
</reference>
<keyword evidence="1" id="KW-1133">Transmembrane helix</keyword>
<evidence type="ECO:0000256" key="1">
    <source>
        <dbReference type="SAM" id="Phobius"/>
    </source>
</evidence>
<organism evidence="2 3">
    <name type="scientific">Paenibacillus whitsoniae</name>
    <dbReference type="NCBI Taxonomy" id="2496558"/>
    <lineage>
        <taxon>Bacteria</taxon>
        <taxon>Bacillati</taxon>
        <taxon>Bacillota</taxon>
        <taxon>Bacilli</taxon>
        <taxon>Bacillales</taxon>
        <taxon>Paenibacillaceae</taxon>
        <taxon>Paenibacillus</taxon>
    </lineage>
</organism>
<dbReference type="OrthoDB" id="2615180at2"/>
<proteinExistence type="predicted"/>
<gene>
    <name evidence="2" type="ORF">EJQ19_09215</name>
</gene>
<dbReference type="PANTHER" id="PTHR40070">
    <property type="entry name" value="UPF0478 PROTEIN YTXG"/>
    <property type="match status" value="1"/>
</dbReference>